<sequence>MSITLWKPEPDVLIHQALGKACEEATELANILARCLIQGLDECDPVSGKPNREALSDGIADLDAAVQWLRELTGDDYDDERADRKLNGFRRWQRMLEDDVAASPAPETREAGQ</sequence>
<evidence type="ECO:0000313" key="1">
    <source>
        <dbReference type="EMBL" id="MQW67674.1"/>
    </source>
</evidence>
<protein>
    <submittedName>
        <fullName evidence="1">Uncharacterized protein</fullName>
    </submittedName>
</protein>
<dbReference type="AlphaFoldDB" id="A0A6G1WD99"/>
<proteinExistence type="predicted"/>
<organism evidence="1">
    <name type="scientific">Sinorhizobium medicae</name>
    <dbReference type="NCBI Taxonomy" id="110321"/>
    <lineage>
        <taxon>Bacteria</taxon>
        <taxon>Pseudomonadati</taxon>
        <taxon>Pseudomonadota</taxon>
        <taxon>Alphaproteobacteria</taxon>
        <taxon>Hyphomicrobiales</taxon>
        <taxon>Rhizobiaceae</taxon>
        <taxon>Sinorhizobium/Ensifer group</taxon>
        <taxon>Sinorhizobium</taxon>
    </lineage>
</organism>
<comment type="caution">
    <text evidence="1">The sequence shown here is derived from an EMBL/GenBank/DDBJ whole genome shotgun (WGS) entry which is preliminary data.</text>
</comment>
<accession>A0A6G1WD99</accession>
<dbReference type="EMBL" id="WISB01000006">
    <property type="protein sequence ID" value="MQW67674.1"/>
    <property type="molecule type" value="Genomic_DNA"/>
</dbReference>
<name>A0A6G1WD99_9HYPH</name>
<reference evidence="1" key="1">
    <citation type="journal article" date="2013" name="Genome Biol.">
        <title>Comparative genomics of the core and accessory genomes of 48 Sinorhizobium strains comprising five genospecies.</title>
        <authorList>
            <person name="Sugawara M."/>
            <person name="Epstein B."/>
            <person name="Badgley B.D."/>
            <person name="Unno T."/>
            <person name="Xu L."/>
            <person name="Reese J."/>
            <person name="Gyaneshwar P."/>
            <person name="Denny R."/>
            <person name="Mudge J."/>
            <person name="Bharti A.K."/>
            <person name="Farmer A.D."/>
            <person name="May G.D."/>
            <person name="Woodward J.E."/>
            <person name="Medigue C."/>
            <person name="Vallenet D."/>
            <person name="Lajus A."/>
            <person name="Rouy Z."/>
            <person name="Martinez-Vaz B."/>
            <person name="Tiffin P."/>
            <person name="Young N.D."/>
            <person name="Sadowsky M.J."/>
        </authorList>
    </citation>
    <scope>NUCLEOTIDE SEQUENCE</scope>
    <source>
        <strain evidence="1">M1</strain>
    </source>
</reference>
<dbReference type="RefSeq" id="WP_234895747.1">
    <property type="nucleotide sequence ID" value="NZ_WISB01000006.1"/>
</dbReference>
<gene>
    <name evidence="1" type="ORF">GHJ91_00375</name>
</gene>